<proteinExistence type="inferred from homology"/>
<feature type="region of interest" description="Disordered" evidence="2">
    <location>
        <begin position="51"/>
        <end position="108"/>
    </location>
</feature>
<evidence type="ECO:0000256" key="1">
    <source>
        <dbReference type="ARBA" id="ARBA00005237"/>
    </source>
</evidence>
<dbReference type="PANTHER" id="PTHR38502">
    <property type="entry name" value="OVEREXPRESSED IN COLON CARCINOMA 1 PROTEIN"/>
    <property type="match status" value="1"/>
</dbReference>
<dbReference type="Proteomes" id="UP000694416">
    <property type="component" value="Unplaced"/>
</dbReference>
<evidence type="ECO:0000256" key="2">
    <source>
        <dbReference type="SAM" id="MobiDB-lite"/>
    </source>
</evidence>
<organism evidence="3 4">
    <name type="scientific">Piliocolobus tephrosceles</name>
    <name type="common">Ugandan red Colobus</name>
    <dbReference type="NCBI Taxonomy" id="591936"/>
    <lineage>
        <taxon>Eukaryota</taxon>
        <taxon>Metazoa</taxon>
        <taxon>Chordata</taxon>
        <taxon>Craniata</taxon>
        <taxon>Vertebrata</taxon>
        <taxon>Euteleostomi</taxon>
        <taxon>Mammalia</taxon>
        <taxon>Eutheria</taxon>
        <taxon>Euarchontoglires</taxon>
        <taxon>Primates</taxon>
        <taxon>Haplorrhini</taxon>
        <taxon>Catarrhini</taxon>
        <taxon>Cercopithecidae</taxon>
        <taxon>Colobinae</taxon>
        <taxon>Piliocolobus</taxon>
    </lineage>
</organism>
<dbReference type="Ensembl" id="ENSPTET00000023097.1">
    <property type="protein sequence ID" value="ENSPTEP00000015481.1"/>
    <property type="gene ID" value="ENSPTEG00000017157.1"/>
</dbReference>
<feature type="region of interest" description="Disordered" evidence="2">
    <location>
        <begin position="232"/>
        <end position="263"/>
    </location>
</feature>
<evidence type="ECO:0008006" key="5">
    <source>
        <dbReference type="Google" id="ProtNLM"/>
    </source>
</evidence>
<accession>A0A8C9H590</accession>
<dbReference type="PANTHER" id="PTHR38502:SF1">
    <property type="entry name" value="OVEREXPRESSED IN COLON CARCINOMA 1 PROTEIN"/>
    <property type="match status" value="1"/>
</dbReference>
<feature type="compositionally biased region" description="Basic residues" evidence="2">
    <location>
        <begin position="97"/>
        <end position="108"/>
    </location>
</feature>
<name>A0A8C9H590_9PRIM</name>
<evidence type="ECO:0000313" key="3">
    <source>
        <dbReference type="Ensembl" id="ENSPTEP00000015481.1"/>
    </source>
</evidence>
<dbReference type="InterPro" id="IPR029133">
    <property type="entry name" value="OCC1"/>
</dbReference>
<reference evidence="3" key="2">
    <citation type="submission" date="2025-09" db="UniProtKB">
        <authorList>
            <consortium name="Ensembl"/>
        </authorList>
    </citation>
    <scope>IDENTIFICATION</scope>
</reference>
<comment type="similarity">
    <text evidence="1">Belongs to the OCC1 family.</text>
</comment>
<sequence length="286" mass="29971">MTNLGKNLRLLPGSAYGEQSCVGLLLKQLGISVLASDLNIIQSIAFIGRPRCGKQMSPATSSPPHILGQGGEVRKEKQKQGKEDAEGGQVGTPAPPHRPRPLPRPRLRTHFKLPPLVTTTNVRPRNEQTAGDWPVHGCRGDGWVRRVPVRGGAGARGAEWFPPCSRQPAAPRAASLGCGRGRPPLGSLPRQPPARGAPPFVWVSAPKTRGRKPQSAASPAGCAMGCGNSTATSAGAGRGPAGAAKDVTEESITEDDKRRNYGGVYVGLPSEAVNMVSSQTKTVGKN</sequence>
<reference evidence="3" key="1">
    <citation type="submission" date="2025-08" db="UniProtKB">
        <authorList>
            <consortium name="Ensembl"/>
        </authorList>
    </citation>
    <scope>IDENTIFICATION</scope>
</reference>
<evidence type="ECO:0000313" key="4">
    <source>
        <dbReference type="Proteomes" id="UP000694416"/>
    </source>
</evidence>
<dbReference type="AlphaFoldDB" id="A0A8C9H590"/>
<dbReference type="Pfam" id="PF15506">
    <property type="entry name" value="OCC1"/>
    <property type="match status" value="1"/>
</dbReference>
<feature type="compositionally biased region" description="Basic and acidic residues" evidence="2">
    <location>
        <begin position="72"/>
        <end position="85"/>
    </location>
</feature>
<keyword evidence="4" id="KW-1185">Reference proteome</keyword>
<protein>
    <recommendedName>
        <fullName evidence="5">Overexpressed in colon carcinoma 1 protein</fullName>
    </recommendedName>
</protein>